<evidence type="ECO:0000256" key="2">
    <source>
        <dbReference type="ARBA" id="ARBA00022676"/>
    </source>
</evidence>
<dbReference type="Pfam" id="PF00534">
    <property type="entry name" value="Glycos_transf_1"/>
    <property type="match status" value="1"/>
</dbReference>
<evidence type="ECO:0000259" key="5">
    <source>
        <dbReference type="Pfam" id="PF13439"/>
    </source>
</evidence>
<dbReference type="PANTHER" id="PTHR12526">
    <property type="entry name" value="GLYCOSYLTRANSFERASE"/>
    <property type="match status" value="1"/>
</dbReference>
<feature type="domain" description="Glycosyltransferase subfamily 4-like N-terminal" evidence="5">
    <location>
        <begin position="41"/>
        <end position="184"/>
    </location>
</feature>
<feature type="domain" description="Glycosyl transferase family 1" evidence="4">
    <location>
        <begin position="201"/>
        <end position="338"/>
    </location>
</feature>
<sequence length="417" mass="46774">MTVIDLVKRLFAAKPSVSFERPELDPGKLRLLIELTSFDKGGLEKVVLDSAIAFNRDRFDVTIVTAGAVGHLGAVAREAGLRVIGLPQRNTLGAYAQLLDQLKPDLAMSHFSYLGYPLFAKYRIENITFIHNVYAFFSPEQAHAFAENDRYVGRYISVSKNATRYAIAKLGVRPEKVITVPNGLIISEHEAREKNPGSLCRADLGIGETDYVFANVASYNLHKGHYLMVDAMKRILAKRSDIRILCVGNPVYPPHVDALKQLIMREGLEKHMLMPGYVAEVADVHRIADAFLLPSFIEGWSIAMNEAMFYRKPMILTDTGASAEVIENGDIGILVPNEYGDTTKLDSATLDQLAYAPRAYNITSRLVEAMETMADHREEWAVRGTLGRAKIYSSYDFKGIVRRYEEVIEEVVREQRR</sequence>
<dbReference type="PANTHER" id="PTHR12526:SF640">
    <property type="entry name" value="COLANIC ACID BIOSYNTHESIS GLYCOSYLTRANSFERASE WCAL-RELATED"/>
    <property type="match status" value="1"/>
</dbReference>
<dbReference type="GO" id="GO:0016757">
    <property type="term" value="F:glycosyltransferase activity"/>
    <property type="evidence" value="ECO:0007669"/>
    <property type="project" value="UniProtKB-KW"/>
</dbReference>
<name>A0A4P7CR48_9BURK</name>
<keyword evidence="3 6" id="KW-0808">Transferase</keyword>
<protein>
    <submittedName>
        <fullName evidence="6">Glycosyltransferase</fullName>
    </submittedName>
</protein>
<evidence type="ECO:0000313" key="7">
    <source>
        <dbReference type="Proteomes" id="UP000295727"/>
    </source>
</evidence>
<dbReference type="OrthoDB" id="9775208at2"/>
<organism evidence="6 7">
    <name type="scientific">Paraburkholderia pallida</name>
    <dbReference type="NCBI Taxonomy" id="2547399"/>
    <lineage>
        <taxon>Bacteria</taxon>
        <taxon>Pseudomonadati</taxon>
        <taxon>Pseudomonadota</taxon>
        <taxon>Betaproteobacteria</taxon>
        <taxon>Burkholderiales</taxon>
        <taxon>Burkholderiaceae</taxon>
        <taxon>Paraburkholderia</taxon>
    </lineage>
</organism>
<dbReference type="Pfam" id="PF13439">
    <property type="entry name" value="Glyco_transf_4"/>
    <property type="match status" value="1"/>
</dbReference>
<gene>
    <name evidence="6" type="ORF">E1956_15075</name>
</gene>
<evidence type="ECO:0000313" key="6">
    <source>
        <dbReference type="EMBL" id="QBQ98358.1"/>
    </source>
</evidence>
<dbReference type="RefSeq" id="WP_134750090.1">
    <property type="nucleotide sequence ID" value="NZ_CP038148.1"/>
</dbReference>
<dbReference type="InterPro" id="IPR001296">
    <property type="entry name" value="Glyco_trans_1"/>
</dbReference>
<dbReference type="Gene3D" id="3.40.50.2000">
    <property type="entry name" value="Glycogen Phosphorylase B"/>
    <property type="match status" value="2"/>
</dbReference>
<comment type="similarity">
    <text evidence="1">Belongs to the glycosyltransferase group 1 family. Glycosyltransferase 4 subfamily.</text>
</comment>
<dbReference type="AlphaFoldDB" id="A0A4P7CR48"/>
<keyword evidence="7" id="KW-1185">Reference proteome</keyword>
<dbReference type="CDD" id="cd03801">
    <property type="entry name" value="GT4_PimA-like"/>
    <property type="match status" value="1"/>
</dbReference>
<dbReference type="InterPro" id="IPR028098">
    <property type="entry name" value="Glyco_trans_4-like_N"/>
</dbReference>
<evidence type="ECO:0000256" key="1">
    <source>
        <dbReference type="ARBA" id="ARBA00009481"/>
    </source>
</evidence>
<reference evidence="6 7" key="1">
    <citation type="submission" date="2019-03" db="EMBL/GenBank/DDBJ databases">
        <title>Paraburkholderia sp. 7MH5, isolated from subtropical forest soil.</title>
        <authorList>
            <person name="Gao Z.-H."/>
            <person name="Qiu L.-H."/>
        </authorList>
    </citation>
    <scope>NUCLEOTIDE SEQUENCE [LARGE SCALE GENOMIC DNA]</scope>
    <source>
        <strain evidence="6 7">7MH5</strain>
    </source>
</reference>
<dbReference type="EMBL" id="CP038148">
    <property type="protein sequence ID" value="QBQ98358.1"/>
    <property type="molecule type" value="Genomic_DNA"/>
</dbReference>
<evidence type="ECO:0000256" key="3">
    <source>
        <dbReference type="ARBA" id="ARBA00022679"/>
    </source>
</evidence>
<proteinExistence type="inferred from homology"/>
<dbReference type="SUPFAM" id="SSF53756">
    <property type="entry name" value="UDP-Glycosyltransferase/glycogen phosphorylase"/>
    <property type="match status" value="1"/>
</dbReference>
<dbReference type="KEGG" id="ppai:E1956_15075"/>
<dbReference type="Proteomes" id="UP000295727">
    <property type="component" value="Chromosome 1"/>
</dbReference>
<evidence type="ECO:0000259" key="4">
    <source>
        <dbReference type="Pfam" id="PF00534"/>
    </source>
</evidence>
<keyword evidence="2" id="KW-0328">Glycosyltransferase</keyword>
<accession>A0A4P7CR48</accession>